<accession>A0ACA8R352</accession>
<name>A0ACA8R352_METAZ</name>
<keyword evidence="2" id="KW-1185">Reference proteome</keyword>
<proteinExistence type="predicted"/>
<evidence type="ECO:0000313" key="1">
    <source>
        <dbReference type="EMBL" id="BBL61729.1"/>
    </source>
</evidence>
<sequence>MASCGFRSKDVRNLKIKDFLRVVQIESIEELFLTKENLVGYWEIKPSKTKRRKFTNKIRKDNICVKLEVTYILQNCFLN</sequence>
<gene>
    <name evidence="1" type="ORF">MarbSA_07690</name>
</gene>
<evidence type="ECO:0000313" key="2">
    <source>
        <dbReference type="Proteomes" id="UP000825015"/>
    </source>
</evidence>
<dbReference type="Proteomes" id="UP000825015">
    <property type="component" value="Chromosome"/>
</dbReference>
<organism evidence="1 2">
    <name type="scientific">Methanobrevibacter arboriphilus</name>
    <dbReference type="NCBI Taxonomy" id="39441"/>
    <lineage>
        <taxon>Archaea</taxon>
        <taxon>Methanobacteriati</taxon>
        <taxon>Methanobacteriota</taxon>
        <taxon>Methanomada group</taxon>
        <taxon>Methanobacteria</taxon>
        <taxon>Methanobacteriales</taxon>
        <taxon>Methanobacteriaceae</taxon>
        <taxon>Methanobrevibacter</taxon>
    </lineage>
</organism>
<protein>
    <submittedName>
        <fullName evidence="1">Uncharacterized protein</fullName>
    </submittedName>
</protein>
<reference evidence="1" key="1">
    <citation type="submission" date="2019-06" db="EMBL/GenBank/DDBJ databases">
        <title>Complete genome sequence of Methanobrevibacter arboriphilus strain SA.</title>
        <authorList>
            <person name="Asakawa S."/>
        </authorList>
    </citation>
    <scope>NUCLEOTIDE SEQUENCE</scope>
    <source>
        <strain evidence="1">SA</strain>
    </source>
</reference>
<dbReference type="EMBL" id="AP019779">
    <property type="protein sequence ID" value="BBL61729.1"/>
    <property type="molecule type" value="Genomic_DNA"/>
</dbReference>